<feature type="compositionally biased region" description="Basic residues" evidence="1">
    <location>
        <begin position="245"/>
        <end position="254"/>
    </location>
</feature>
<name>A0ABZ1C9C2_9BACT</name>
<feature type="compositionally biased region" description="Polar residues" evidence="1">
    <location>
        <begin position="356"/>
        <end position="375"/>
    </location>
</feature>
<evidence type="ECO:0000313" key="3">
    <source>
        <dbReference type="Proteomes" id="UP000738431"/>
    </source>
</evidence>
<gene>
    <name evidence="2" type="ORF">K1X11_001520</name>
</gene>
<accession>A0ABZ1C9C2</accession>
<dbReference type="EMBL" id="CP139781">
    <property type="protein sequence ID" value="WRQ88066.1"/>
    <property type="molecule type" value="Genomic_DNA"/>
</dbReference>
<dbReference type="Proteomes" id="UP000738431">
    <property type="component" value="Chromosome"/>
</dbReference>
<keyword evidence="3" id="KW-1185">Reference proteome</keyword>
<dbReference type="RefSeq" id="WP_221028900.1">
    <property type="nucleotide sequence ID" value="NZ_CP139781.1"/>
</dbReference>
<organism evidence="2 3">
    <name type="scientific">Actomonas aquatica</name>
    <dbReference type="NCBI Taxonomy" id="2866162"/>
    <lineage>
        <taxon>Bacteria</taxon>
        <taxon>Pseudomonadati</taxon>
        <taxon>Verrucomicrobiota</taxon>
        <taxon>Opitutia</taxon>
        <taxon>Opitutales</taxon>
        <taxon>Opitutaceae</taxon>
        <taxon>Actomonas</taxon>
    </lineage>
</organism>
<feature type="compositionally biased region" description="Basic and acidic residues" evidence="1">
    <location>
        <begin position="234"/>
        <end position="244"/>
    </location>
</feature>
<reference evidence="2 3" key="1">
    <citation type="submission" date="2023-12" db="EMBL/GenBank/DDBJ databases">
        <title>Description of an unclassified Opitutus bacterium of Verrucomicrobiota.</title>
        <authorList>
            <person name="Zhang D.-F."/>
        </authorList>
    </citation>
    <scope>NUCLEOTIDE SEQUENCE [LARGE SCALE GENOMIC DNA]</scope>
    <source>
        <strain evidence="2 3">WL0086</strain>
    </source>
</reference>
<evidence type="ECO:0000256" key="1">
    <source>
        <dbReference type="SAM" id="MobiDB-lite"/>
    </source>
</evidence>
<proteinExistence type="predicted"/>
<feature type="compositionally biased region" description="Polar residues" evidence="1">
    <location>
        <begin position="286"/>
        <end position="312"/>
    </location>
</feature>
<feature type="compositionally biased region" description="Low complexity" evidence="1">
    <location>
        <begin position="223"/>
        <end position="233"/>
    </location>
</feature>
<evidence type="ECO:0000313" key="2">
    <source>
        <dbReference type="EMBL" id="WRQ88066.1"/>
    </source>
</evidence>
<feature type="region of interest" description="Disordered" evidence="1">
    <location>
        <begin position="220"/>
        <end position="375"/>
    </location>
</feature>
<protein>
    <submittedName>
        <fullName evidence="2">Uncharacterized protein</fullName>
    </submittedName>
</protein>
<sequence length="375" mass="41593">MKKSQQRTVPKTPEAIRIARRRCEAKMLEGEHARAEALDEMMVDELFRPDYKSFVAYSWLRWRIGQSQAYRSAAFGRFLRDSPFGENTRRFREGAFRNLQNASPDQWQEAMVRIMDRIGSEGMIEPDLAQSVADEIGIETPNGQLPIEFDQEKCQAAVLEFSDELAQLTTGLRASATGNDLYSVFQQIGMLKGLGNKAAKRVFGHNSLKAIQTALLKNESVDSPAASTTASDTAKSREPDDKTRNLRNHLTHKNPKQEREVARAESATPMDSTKSPVPETQKGEFQENSGTGNSKTGQSDQPAESTTLSDSPKSGEPDDQMGEFRENLGPKNPKVEQSSPPSENKDAIPADKNPIAGQSNDPDQLPSQQMDLFSD</sequence>